<organism evidence="6 7">
    <name type="scientific">Rhizobium leguminosarum</name>
    <dbReference type="NCBI Taxonomy" id="384"/>
    <lineage>
        <taxon>Bacteria</taxon>
        <taxon>Pseudomonadati</taxon>
        <taxon>Pseudomonadota</taxon>
        <taxon>Alphaproteobacteria</taxon>
        <taxon>Hyphomicrobiales</taxon>
        <taxon>Rhizobiaceae</taxon>
        <taxon>Rhizobium/Agrobacterium group</taxon>
        <taxon>Rhizobium</taxon>
    </lineage>
</organism>
<evidence type="ECO:0000256" key="2">
    <source>
        <dbReference type="ARBA" id="ARBA00023125"/>
    </source>
</evidence>
<accession>A0A6P0B2Y1</accession>
<dbReference type="SUPFAM" id="SSF48498">
    <property type="entry name" value="Tetracyclin repressor-like, C-terminal domain"/>
    <property type="match status" value="1"/>
</dbReference>
<keyword evidence="2 4" id="KW-0238">DNA-binding</keyword>
<keyword evidence="1" id="KW-0805">Transcription regulation</keyword>
<keyword evidence="3" id="KW-0804">Transcription</keyword>
<dbReference type="Gene3D" id="1.10.10.60">
    <property type="entry name" value="Homeodomain-like"/>
    <property type="match status" value="1"/>
</dbReference>
<dbReference type="Pfam" id="PF00440">
    <property type="entry name" value="TetR_N"/>
    <property type="match status" value="1"/>
</dbReference>
<feature type="domain" description="HTH tetR-type" evidence="5">
    <location>
        <begin position="10"/>
        <end position="70"/>
    </location>
</feature>
<feature type="DNA-binding region" description="H-T-H motif" evidence="4">
    <location>
        <begin position="33"/>
        <end position="52"/>
    </location>
</feature>
<gene>
    <name evidence="6" type="ORF">GR204_09600</name>
</gene>
<dbReference type="PANTHER" id="PTHR47506:SF7">
    <property type="entry name" value="TRANSCRIPTIONAL REGULATORY PROTEIN"/>
    <property type="match status" value="1"/>
</dbReference>
<dbReference type="InterPro" id="IPR001647">
    <property type="entry name" value="HTH_TetR"/>
</dbReference>
<comment type="caution">
    <text evidence="6">The sequence shown here is derived from an EMBL/GenBank/DDBJ whole genome shotgun (WGS) entry which is preliminary data.</text>
</comment>
<dbReference type="RefSeq" id="WP_164576394.1">
    <property type="nucleotide sequence ID" value="NZ_CAXURF020000005.1"/>
</dbReference>
<evidence type="ECO:0000256" key="1">
    <source>
        <dbReference type="ARBA" id="ARBA00023015"/>
    </source>
</evidence>
<evidence type="ECO:0000256" key="3">
    <source>
        <dbReference type="ARBA" id="ARBA00023163"/>
    </source>
</evidence>
<dbReference type="EMBL" id="WUEZ01000009">
    <property type="protein sequence ID" value="NEI34253.1"/>
    <property type="molecule type" value="Genomic_DNA"/>
</dbReference>
<evidence type="ECO:0000259" key="5">
    <source>
        <dbReference type="PROSITE" id="PS50977"/>
    </source>
</evidence>
<dbReference type="AlphaFoldDB" id="A0A6P0B2Y1"/>
<reference evidence="6 7" key="1">
    <citation type="submission" date="2019-12" db="EMBL/GenBank/DDBJ databases">
        <title>Rhizobium genotypes associated with high levels of biological nitrogen fixation by grain legumes in a temperate-maritime cropping system.</title>
        <authorList>
            <person name="Maluk M."/>
            <person name="Francesc Ferrando Molina F."/>
            <person name="Lopez Del Egido L."/>
            <person name="Lafos M."/>
            <person name="Langarica-Fuentes A."/>
            <person name="Gebre Yohannes G."/>
            <person name="Young M.W."/>
            <person name="Martin P."/>
            <person name="Gantlett R."/>
            <person name="Kenicer G."/>
            <person name="Hawes C."/>
            <person name="Begg G.S."/>
            <person name="Quilliam R.S."/>
            <person name="Squire G.R."/>
            <person name="Poole P.S."/>
            <person name="Young P.W."/>
            <person name="Iannetta P.M."/>
            <person name="James E.K."/>
        </authorList>
    </citation>
    <scope>NUCLEOTIDE SEQUENCE [LARGE SCALE GENOMIC DNA]</scope>
    <source>
        <strain evidence="6 7">JHI1096</strain>
    </source>
</reference>
<name>A0A6P0B2Y1_RHILE</name>
<proteinExistence type="predicted"/>
<dbReference type="GO" id="GO:0003677">
    <property type="term" value="F:DNA binding"/>
    <property type="evidence" value="ECO:0007669"/>
    <property type="project" value="UniProtKB-UniRule"/>
</dbReference>
<protein>
    <submittedName>
        <fullName evidence="6">TetR family transcriptional regulator</fullName>
    </submittedName>
</protein>
<sequence length="196" mass="21143">MVRYTKEHKQETRQRIIATAGRRLKRDGIDGSGVATLMKDADLTNGAFYAHFESKDSLVAEAVTDQLHTLHANIVELAEPGPAGLEQLMGWYLSAHHRDNPGDGCPNAALLDEIGRSADAIRQAYTDGVLVVIDGLAARLAPEDPPSARVKALSLLGLMAGTLQLCRALTDRQLSDDLLAQGLRNALALVDTELRP</sequence>
<dbReference type="PROSITE" id="PS50977">
    <property type="entry name" value="HTH_TETR_2"/>
    <property type="match status" value="1"/>
</dbReference>
<evidence type="ECO:0000313" key="7">
    <source>
        <dbReference type="Proteomes" id="UP000471560"/>
    </source>
</evidence>
<dbReference type="InterPro" id="IPR009057">
    <property type="entry name" value="Homeodomain-like_sf"/>
</dbReference>
<dbReference type="InterPro" id="IPR036271">
    <property type="entry name" value="Tet_transcr_reg_TetR-rel_C_sf"/>
</dbReference>
<evidence type="ECO:0000256" key="4">
    <source>
        <dbReference type="PROSITE-ProRule" id="PRU00335"/>
    </source>
</evidence>
<dbReference type="PANTHER" id="PTHR47506">
    <property type="entry name" value="TRANSCRIPTIONAL REGULATORY PROTEIN"/>
    <property type="match status" value="1"/>
</dbReference>
<evidence type="ECO:0000313" key="6">
    <source>
        <dbReference type="EMBL" id="NEI34253.1"/>
    </source>
</evidence>
<dbReference type="SUPFAM" id="SSF46689">
    <property type="entry name" value="Homeodomain-like"/>
    <property type="match status" value="1"/>
</dbReference>
<dbReference type="Gene3D" id="1.10.357.10">
    <property type="entry name" value="Tetracycline Repressor, domain 2"/>
    <property type="match status" value="1"/>
</dbReference>
<dbReference type="Proteomes" id="UP000471560">
    <property type="component" value="Unassembled WGS sequence"/>
</dbReference>